<name>A0A6M2CKB1_RHIMP</name>
<sequence length="109" mass="11579">MNTRTFKVVSLLWAAMALCLLVGQTEGIVCSPGVCEQETCEPIDESTCDGIVKPRATFCQCCPACIRLLRENDSCFSLLLSGGGPPKAECAKGLYCDPSTTKCVPLQAA</sequence>
<accession>A0A6M2CKB1</accession>
<keyword evidence="1" id="KW-0732">Signal</keyword>
<evidence type="ECO:0000313" key="2">
    <source>
        <dbReference type="EMBL" id="NOV33978.1"/>
    </source>
</evidence>
<organism evidence="2">
    <name type="scientific">Rhipicephalus microplus</name>
    <name type="common">Cattle tick</name>
    <name type="synonym">Boophilus microplus</name>
    <dbReference type="NCBI Taxonomy" id="6941"/>
    <lineage>
        <taxon>Eukaryota</taxon>
        <taxon>Metazoa</taxon>
        <taxon>Ecdysozoa</taxon>
        <taxon>Arthropoda</taxon>
        <taxon>Chelicerata</taxon>
        <taxon>Arachnida</taxon>
        <taxon>Acari</taxon>
        <taxon>Parasitiformes</taxon>
        <taxon>Ixodida</taxon>
        <taxon>Ixodoidea</taxon>
        <taxon>Ixodidae</taxon>
        <taxon>Rhipicephalinae</taxon>
        <taxon>Rhipicephalus</taxon>
        <taxon>Boophilus</taxon>
    </lineage>
</organism>
<dbReference type="EMBL" id="GHWJ01001241">
    <property type="protein sequence ID" value="NOV33978.1"/>
    <property type="molecule type" value="Transcribed_RNA"/>
</dbReference>
<reference evidence="2" key="1">
    <citation type="submission" date="2019-09" db="EMBL/GenBank/DDBJ databases">
        <title>Organ-specific transcriptomic study of the physiology of the cattle tick, Rhipicephalus microplus.</title>
        <authorList>
            <person name="Tirloni L."/>
            <person name="Braz G."/>
            <person name="Gandara A.C.P."/>
            <person name="Sabadin G.A."/>
            <person name="da Silva R.M."/>
            <person name="Guizzo M.G."/>
            <person name="Machado J.A."/>
            <person name="Costa E.P."/>
            <person name="Gomes H.F."/>
            <person name="Moraes J."/>
            <person name="Mota M.B.S."/>
            <person name="Mesquita R.D."/>
            <person name="Alvarenga P.H."/>
            <person name="Alves F."/>
            <person name="Seixas A."/>
            <person name="da Fonseca R.N."/>
            <person name="Fogaca A."/>
            <person name="Logullo C."/>
            <person name="Tanaka A."/>
            <person name="Daffre S."/>
            <person name="Termignoni C."/>
            <person name="Vaz I.S.Jr."/>
            <person name="Oliveira P.L."/>
            <person name="Ribeiro J.M."/>
        </authorList>
    </citation>
    <scope>NUCLEOTIDE SEQUENCE</scope>
    <source>
        <strain evidence="2">Porto Alegre</strain>
    </source>
</reference>
<dbReference type="OrthoDB" id="7278554at2759"/>
<evidence type="ECO:0000256" key="1">
    <source>
        <dbReference type="SAM" id="SignalP"/>
    </source>
</evidence>
<dbReference type="VEuPathDB" id="VectorBase:LOC119167385"/>
<dbReference type="AlphaFoldDB" id="A0A6M2CKB1"/>
<proteinExistence type="predicted"/>
<feature type="chain" id="PRO_5027005912" evidence="1">
    <location>
        <begin position="28"/>
        <end position="109"/>
    </location>
</feature>
<feature type="signal peptide" evidence="1">
    <location>
        <begin position="1"/>
        <end position="27"/>
    </location>
</feature>
<dbReference type="InterPro" id="IPR053741">
    <property type="entry name" value="Ser_Fungal_Prot_Inhib_sf"/>
</dbReference>
<protein>
    <submittedName>
        <fullName evidence="2">Putative fungal protease inhibitor-1</fullName>
    </submittedName>
</protein>
<dbReference type="Gene3D" id="2.10.80.20">
    <property type="match status" value="1"/>
</dbReference>